<dbReference type="Proteomes" id="UP000240883">
    <property type="component" value="Unassembled WGS sequence"/>
</dbReference>
<proteinExistence type="predicted"/>
<evidence type="ECO:0000256" key="2">
    <source>
        <dbReference type="SAM" id="Phobius"/>
    </source>
</evidence>
<feature type="transmembrane region" description="Helical" evidence="2">
    <location>
        <begin position="350"/>
        <end position="368"/>
    </location>
</feature>
<keyword evidence="2" id="KW-1133">Transmembrane helix</keyword>
<keyword evidence="2" id="KW-0812">Transmembrane</keyword>
<feature type="transmembrane region" description="Helical" evidence="2">
    <location>
        <begin position="40"/>
        <end position="57"/>
    </location>
</feature>
<reference evidence="4 5" key="1">
    <citation type="journal article" date="2018" name="Front. Microbiol.">
        <title>Genome-Wide Analysis of Corynespora cassiicola Leaf Fall Disease Putative Effectors.</title>
        <authorList>
            <person name="Lopez D."/>
            <person name="Ribeiro S."/>
            <person name="Label P."/>
            <person name="Fumanal B."/>
            <person name="Venisse J.S."/>
            <person name="Kohler A."/>
            <person name="de Oliveira R.R."/>
            <person name="Labutti K."/>
            <person name="Lipzen A."/>
            <person name="Lail K."/>
            <person name="Bauer D."/>
            <person name="Ohm R.A."/>
            <person name="Barry K.W."/>
            <person name="Spatafora J."/>
            <person name="Grigoriev I.V."/>
            <person name="Martin F.M."/>
            <person name="Pujade-Renaud V."/>
        </authorList>
    </citation>
    <scope>NUCLEOTIDE SEQUENCE [LARGE SCALE GENOMIC DNA]</scope>
    <source>
        <strain evidence="4 5">Philippines</strain>
    </source>
</reference>
<keyword evidence="2" id="KW-0472">Membrane</keyword>
<keyword evidence="5" id="KW-1185">Reference proteome</keyword>
<dbReference type="STRING" id="1448308.A0A2T2NGD1"/>
<evidence type="ECO:0000256" key="1">
    <source>
        <dbReference type="SAM" id="MobiDB-lite"/>
    </source>
</evidence>
<dbReference type="OrthoDB" id="5429634at2759"/>
<feature type="region of interest" description="Disordered" evidence="1">
    <location>
        <begin position="580"/>
        <end position="600"/>
    </location>
</feature>
<protein>
    <recommendedName>
        <fullName evidence="3">DUF6536 domain-containing protein</fullName>
    </recommendedName>
</protein>
<dbReference type="PANTHER" id="PTHR35395">
    <property type="entry name" value="DUF6536 DOMAIN-CONTAINING PROTEIN"/>
    <property type="match status" value="1"/>
</dbReference>
<feature type="transmembrane region" description="Helical" evidence="2">
    <location>
        <begin position="474"/>
        <end position="494"/>
    </location>
</feature>
<dbReference type="Pfam" id="PF20163">
    <property type="entry name" value="DUF6536"/>
    <property type="match status" value="1"/>
</dbReference>
<feature type="transmembrane region" description="Helical" evidence="2">
    <location>
        <begin position="514"/>
        <end position="538"/>
    </location>
</feature>
<evidence type="ECO:0000313" key="5">
    <source>
        <dbReference type="Proteomes" id="UP000240883"/>
    </source>
</evidence>
<dbReference type="AlphaFoldDB" id="A0A2T2NGD1"/>
<accession>A0A2T2NGD1</accession>
<dbReference type="PANTHER" id="PTHR35395:SF1">
    <property type="entry name" value="DUF6536 DOMAIN-CONTAINING PROTEIN"/>
    <property type="match status" value="1"/>
</dbReference>
<feature type="transmembrane region" description="Helical" evidence="2">
    <location>
        <begin position="247"/>
        <end position="271"/>
    </location>
</feature>
<feature type="domain" description="DUF6536" evidence="3">
    <location>
        <begin position="1"/>
        <end position="80"/>
    </location>
</feature>
<organism evidence="4 5">
    <name type="scientific">Corynespora cassiicola Philippines</name>
    <dbReference type="NCBI Taxonomy" id="1448308"/>
    <lineage>
        <taxon>Eukaryota</taxon>
        <taxon>Fungi</taxon>
        <taxon>Dikarya</taxon>
        <taxon>Ascomycota</taxon>
        <taxon>Pezizomycotina</taxon>
        <taxon>Dothideomycetes</taxon>
        <taxon>Pleosporomycetidae</taxon>
        <taxon>Pleosporales</taxon>
        <taxon>Corynesporascaceae</taxon>
        <taxon>Corynespora</taxon>
    </lineage>
</organism>
<gene>
    <name evidence="4" type="ORF">BS50DRAFT_498985</name>
</gene>
<dbReference type="EMBL" id="KZ678138">
    <property type="protein sequence ID" value="PSN64487.1"/>
    <property type="molecule type" value="Genomic_DNA"/>
</dbReference>
<dbReference type="InterPro" id="IPR046623">
    <property type="entry name" value="DUF6536"/>
</dbReference>
<evidence type="ECO:0000259" key="3">
    <source>
        <dbReference type="Pfam" id="PF20163"/>
    </source>
</evidence>
<feature type="transmembrane region" description="Helical" evidence="2">
    <location>
        <begin position="416"/>
        <end position="438"/>
    </location>
</feature>
<sequence>MQVLSAPNREELVKAHAQKYWLHIGVPNFRNLFLIGKDRSFLWVVLFLTSVPLHLLFNSVIFTNLQANDYVVIPATESWLNGGQYDTSSFVDVDNSTVNDIIDRIPTYDQLRSSVKSWKRLSTEECFNSYGEQYVSKYGNVLVIQEKVILHGDNWFFNKTSRAWQTKPSGYANPISFRFADSIPYNSTADLVPSNGWRCASRMLENCDVDDPAEVPQNRSLWAPWGTPVQYCIAEEVEEVCKLQFNFPIACAVVVSNFIKAICIAVTLFLYKKHAGLVTLGDTIASFLDDPDPQTKGRCLHDRRLMEAEWNWERANLWRRDELKIEPEQFTPRTIRWGSAPSAYRWVGTYLLYVWQLISSLIVGSVLAKLSTVGMATDAKSLWKVGFGNVSGKNLLSATSQSLEGSVFLANAPQALLSYLYLAFNAFYTCMFVAREWYTYSTEHKPLRVTAPLGNQRSTYWLNIPFRYATPMTIVSGLFHWLASQAFFMVQIAVTDAPLSGAREVKQQISTCGYSPFAIIFTTVCGAVIALGGIGLALRKYPAGMPLASSCSAAISAACHPPSEEETSIQSVRWGAVHHGAKGEGEGGQDVPGHCSFSSGHVESPVPGRWYA</sequence>
<evidence type="ECO:0000313" key="4">
    <source>
        <dbReference type="EMBL" id="PSN64487.1"/>
    </source>
</evidence>
<name>A0A2T2NGD1_CORCC</name>